<evidence type="ECO:0000256" key="1">
    <source>
        <dbReference type="ARBA" id="ARBA00005254"/>
    </source>
</evidence>
<evidence type="ECO:0000256" key="2">
    <source>
        <dbReference type="ARBA" id="ARBA00023239"/>
    </source>
</evidence>
<dbReference type="CDD" id="cd06558">
    <property type="entry name" value="crotonase-like"/>
    <property type="match status" value="1"/>
</dbReference>
<dbReference type="PANTHER" id="PTHR11941">
    <property type="entry name" value="ENOYL-COA HYDRATASE-RELATED"/>
    <property type="match status" value="1"/>
</dbReference>
<dbReference type="InterPro" id="IPR029045">
    <property type="entry name" value="ClpP/crotonase-like_dom_sf"/>
</dbReference>
<name>A0A7Y3TXW9_9GAMM</name>
<dbReference type="Pfam" id="PF00378">
    <property type="entry name" value="ECH_1"/>
    <property type="match status" value="1"/>
</dbReference>
<dbReference type="PROSITE" id="PS00166">
    <property type="entry name" value="ENOYL_COA_HYDRATASE"/>
    <property type="match status" value="1"/>
</dbReference>
<reference evidence="4 5" key="2">
    <citation type="submission" date="2020-06" db="EMBL/GenBank/DDBJ databases">
        <title>Halomonas songnenensis sp. nov., a moderately halophilic bacterium isolated from saline and alkaline soils.</title>
        <authorList>
            <person name="Jiang J."/>
            <person name="Pan Y."/>
        </authorList>
    </citation>
    <scope>NUCLEOTIDE SEQUENCE [LARGE SCALE GENOMIC DNA]</scope>
    <source>
        <strain evidence="4 5">TBZ9</strain>
    </source>
</reference>
<dbReference type="InterPro" id="IPR001753">
    <property type="entry name" value="Enoyl-CoA_hydra/iso"/>
</dbReference>
<organism evidence="4 5">
    <name type="scientific">Vreelandella azerica</name>
    <dbReference type="NCBI Taxonomy" id="2732867"/>
    <lineage>
        <taxon>Bacteria</taxon>
        <taxon>Pseudomonadati</taxon>
        <taxon>Pseudomonadota</taxon>
        <taxon>Gammaproteobacteria</taxon>
        <taxon>Oceanospirillales</taxon>
        <taxon>Halomonadaceae</taxon>
        <taxon>Vreelandella</taxon>
    </lineage>
</organism>
<dbReference type="SUPFAM" id="SSF52096">
    <property type="entry name" value="ClpP/crotonase"/>
    <property type="match status" value="1"/>
</dbReference>
<dbReference type="RefSeq" id="WP_171702585.1">
    <property type="nucleotide sequence ID" value="NZ_JABFHI010000004.1"/>
</dbReference>
<keyword evidence="2" id="KW-0456">Lyase</keyword>
<dbReference type="GO" id="GO:0016853">
    <property type="term" value="F:isomerase activity"/>
    <property type="evidence" value="ECO:0007669"/>
    <property type="project" value="UniProtKB-KW"/>
</dbReference>
<dbReference type="GO" id="GO:0006635">
    <property type="term" value="P:fatty acid beta-oxidation"/>
    <property type="evidence" value="ECO:0007669"/>
    <property type="project" value="TreeGrafter"/>
</dbReference>
<dbReference type="EMBL" id="JABFHI010000004">
    <property type="protein sequence ID" value="NOG32120.1"/>
    <property type="molecule type" value="Genomic_DNA"/>
</dbReference>
<accession>A0A7Y3TXW9</accession>
<evidence type="ECO:0000313" key="4">
    <source>
        <dbReference type="EMBL" id="NOG32120.1"/>
    </source>
</evidence>
<keyword evidence="5" id="KW-1185">Reference proteome</keyword>
<dbReference type="InterPro" id="IPR018376">
    <property type="entry name" value="Enoyl-CoA_hyd/isom_CS"/>
</dbReference>
<proteinExistence type="inferred from homology"/>
<sequence length="284" mass="30668">MPNSDSHSPAASTLPSNLNAENLPRYETLQLSLQDQVLEVRFNRPHRLNAVVEGLYLDLLDALALAEQAINVRAIVLTGEGRAFCVGADMKEHGGAARTLYQRREYLQLGNDVCEAIYRLKKPVVAAVNGYALGAGAEMAVACDFILMADEAQIGFPETSIGTCVGGGVSKILPQLVGLSQARRLLYIGNKINAEEAQRIGLALAAYPAVDLLEQAHALGARLACQAPVSIAMLKRLVNQGSANDFDSQLQQELDAVFTCSTTEDWQEGVDAFAQKRQPQFNGR</sequence>
<protein>
    <submittedName>
        <fullName evidence="4">Enoyl-CoA hydratase/isomerase family protein</fullName>
    </submittedName>
</protein>
<dbReference type="Gene3D" id="1.10.12.10">
    <property type="entry name" value="Lyase 2-enoyl-coa Hydratase, Chain A, domain 2"/>
    <property type="match status" value="1"/>
</dbReference>
<keyword evidence="4" id="KW-0413">Isomerase</keyword>
<comment type="similarity">
    <text evidence="1 3">Belongs to the enoyl-CoA hydratase/isomerase family.</text>
</comment>
<dbReference type="InterPro" id="IPR014748">
    <property type="entry name" value="Enoyl-CoA_hydra_C"/>
</dbReference>
<dbReference type="Gene3D" id="3.90.226.10">
    <property type="entry name" value="2-enoyl-CoA Hydratase, Chain A, domain 1"/>
    <property type="match status" value="1"/>
</dbReference>
<dbReference type="AlphaFoldDB" id="A0A7Y3TXW9"/>
<gene>
    <name evidence="4" type="ORF">HLB35_10790</name>
</gene>
<dbReference type="GO" id="GO:0016829">
    <property type="term" value="F:lyase activity"/>
    <property type="evidence" value="ECO:0007669"/>
    <property type="project" value="UniProtKB-KW"/>
</dbReference>
<evidence type="ECO:0000313" key="5">
    <source>
        <dbReference type="Proteomes" id="UP000588806"/>
    </source>
</evidence>
<dbReference type="Proteomes" id="UP000588806">
    <property type="component" value="Unassembled WGS sequence"/>
</dbReference>
<comment type="caution">
    <text evidence="4">The sequence shown here is derived from an EMBL/GenBank/DDBJ whole genome shotgun (WGS) entry which is preliminary data.</text>
</comment>
<evidence type="ECO:0000256" key="3">
    <source>
        <dbReference type="RuleBase" id="RU003707"/>
    </source>
</evidence>
<reference evidence="4 5" key="1">
    <citation type="submission" date="2020-05" db="EMBL/GenBank/DDBJ databases">
        <authorList>
            <person name="Ruan W."/>
            <person name="Jeon C.O."/>
            <person name="Chun B.H."/>
        </authorList>
    </citation>
    <scope>NUCLEOTIDE SEQUENCE [LARGE SCALE GENOMIC DNA]</scope>
    <source>
        <strain evidence="4 5">TBZ9</strain>
    </source>
</reference>
<dbReference type="PANTHER" id="PTHR11941:SF54">
    <property type="entry name" value="ENOYL-COA HYDRATASE, MITOCHONDRIAL"/>
    <property type="match status" value="1"/>
</dbReference>